<dbReference type="Pfam" id="PF00359">
    <property type="entry name" value="PTS_EIIA_2"/>
    <property type="match status" value="1"/>
</dbReference>
<sequence>MNKLLDENLVFIDADVATSEDAINLMASRLRELGYVKEGYAQMVLDREKVFPTGLPGKSMCIAIPHTDPTLVVKPAIGVIVPKEPVEFSMMGEPDTKLQVSLIMPLVIKDSNKQIDLLRAMMHVIQDDDLLRAVRTSDSPQEIVSLLHELDEA</sequence>
<organism evidence="2 3">
    <name type="scientific">Tractidigestivibacter montrealensis</name>
    <dbReference type="NCBI Taxonomy" id="2972466"/>
    <lineage>
        <taxon>Bacteria</taxon>
        <taxon>Bacillati</taxon>
        <taxon>Actinomycetota</taxon>
        <taxon>Coriobacteriia</taxon>
        <taxon>Coriobacteriales</taxon>
        <taxon>Atopobiaceae</taxon>
        <taxon>Tractidigestivibacter</taxon>
    </lineage>
</organism>
<name>A0ABT1Z8Q0_9ACTN</name>
<dbReference type="EMBL" id="JANSKA010000004">
    <property type="protein sequence ID" value="MCR9036591.1"/>
    <property type="molecule type" value="Genomic_DNA"/>
</dbReference>
<dbReference type="InterPro" id="IPR051541">
    <property type="entry name" value="PTS_SugarTrans_NitroReg"/>
</dbReference>
<protein>
    <submittedName>
        <fullName evidence="2">PTS sugar transporter subunit IIA</fullName>
    </submittedName>
</protein>
<dbReference type="SUPFAM" id="SSF55804">
    <property type="entry name" value="Phoshotransferase/anion transport protein"/>
    <property type="match status" value="1"/>
</dbReference>
<dbReference type="Gene3D" id="3.40.930.10">
    <property type="entry name" value="Mannitol-specific EII, Chain A"/>
    <property type="match status" value="1"/>
</dbReference>
<dbReference type="CDD" id="cd00211">
    <property type="entry name" value="PTS_IIA_fru"/>
    <property type="match status" value="1"/>
</dbReference>
<evidence type="ECO:0000313" key="2">
    <source>
        <dbReference type="EMBL" id="MCR9036591.1"/>
    </source>
</evidence>
<reference evidence="2 3" key="1">
    <citation type="submission" date="2022-08" db="EMBL/GenBank/DDBJ databases">
        <title>Tractidigestivibacter montrealensis type strain KD21.</title>
        <authorList>
            <person name="Diop K."/>
            <person name="Richard C."/>
            <person name="Routy B."/>
        </authorList>
    </citation>
    <scope>NUCLEOTIDE SEQUENCE [LARGE SCALE GENOMIC DNA]</scope>
    <source>
        <strain evidence="2 3">KD21</strain>
    </source>
</reference>
<evidence type="ECO:0000259" key="1">
    <source>
        <dbReference type="PROSITE" id="PS51094"/>
    </source>
</evidence>
<dbReference type="PANTHER" id="PTHR47738">
    <property type="entry name" value="PTS SYSTEM FRUCTOSE-LIKE EIIA COMPONENT-RELATED"/>
    <property type="match status" value="1"/>
</dbReference>
<comment type="caution">
    <text evidence="2">The sequence shown here is derived from an EMBL/GenBank/DDBJ whole genome shotgun (WGS) entry which is preliminary data.</text>
</comment>
<keyword evidence="2" id="KW-0762">Sugar transport</keyword>
<evidence type="ECO:0000313" key="3">
    <source>
        <dbReference type="Proteomes" id="UP001204320"/>
    </source>
</evidence>
<dbReference type="PANTHER" id="PTHR47738:SF3">
    <property type="entry name" value="PHOSPHOTRANSFERASE SYSTEM MANNITOL_FRUCTOSE-SPECIFIC IIA DOMAIN CONTAINING PROTEIN"/>
    <property type="match status" value="1"/>
</dbReference>
<dbReference type="InterPro" id="IPR016152">
    <property type="entry name" value="PTrfase/Anion_transptr"/>
</dbReference>
<gene>
    <name evidence="2" type="ORF">NVS32_06465</name>
</gene>
<dbReference type="PROSITE" id="PS51094">
    <property type="entry name" value="PTS_EIIA_TYPE_2"/>
    <property type="match status" value="1"/>
</dbReference>
<dbReference type="InterPro" id="IPR002178">
    <property type="entry name" value="PTS_EIIA_type-2_dom"/>
</dbReference>
<feature type="domain" description="PTS EIIA type-2" evidence="1">
    <location>
        <begin position="3"/>
        <end position="150"/>
    </location>
</feature>
<keyword evidence="3" id="KW-1185">Reference proteome</keyword>
<dbReference type="Proteomes" id="UP001204320">
    <property type="component" value="Unassembled WGS sequence"/>
</dbReference>
<keyword evidence="2" id="KW-0813">Transport</keyword>
<accession>A0ABT1Z8Q0</accession>
<dbReference type="RefSeq" id="WP_032111496.1">
    <property type="nucleotide sequence ID" value="NZ_JANSKA010000004.1"/>
</dbReference>
<proteinExistence type="predicted"/>